<dbReference type="Pfam" id="PF00994">
    <property type="entry name" value="MoCF_biosynth"/>
    <property type="match status" value="1"/>
</dbReference>
<dbReference type="Gene3D" id="3.90.950.20">
    <property type="entry name" value="CinA-like"/>
    <property type="match status" value="1"/>
</dbReference>
<dbReference type="Pfam" id="PF02464">
    <property type="entry name" value="CinA"/>
    <property type="match status" value="1"/>
</dbReference>
<dbReference type="PANTHER" id="PTHR13939:SF0">
    <property type="entry name" value="NMN AMIDOHYDROLASE-LIKE PROTEIN YFAY"/>
    <property type="match status" value="1"/>
</dbReference>
<dbReference type="SUPFAM" id="SSF53218">
    <property type="entry name" value="Molybdenum cofactor biosynthesis proteins"/>
    <property type="match status" value="1"/>
</dbReference>
<accession>W8T604</accession>
<dbReference type="CDD" id="cd00885">
    <property type="entry name" value="cinA"/>
    <property type="match status" value="1"/>
</dbReference>
<dbReference type="KEGG" id="eac:EAL2_c09960"/>
<dbReference type="NCBIfam" id="NF001813">
    <property type="entry name" value="PRK00549.1"/>
    <property type="match status" value="1"/>
</dbReference>
<dbReference type="InterPro" id="IPR001453">
    <property type="entry name" value="MoaB/Mog_dom"/>
</dbReference>
<dbReference type="Gene3D" id="3.30.70.2860">
    <property type="match status" value="1"/>
</dbReference>
<dbReference type="STRING" id="1286171.EAL2_c09960"/>
<dbReference type="NCBIfam" id="TIGR00177">
    <property type="entry name" value="molyb_syn"/>
    <property type="match status" value="1"/>
</dbReference>
<protein>
    <recommendedName>
        <fullName evidence="1">Putative competence-damage inducible protein</fullName>
    </recommendedName>
</protein>
<dbReference type="NCBIfam" id="TIGR00199">
    <property type="entry name" value="PncC_domain"/>
    <property type="match status" value="1"/>
</dbReference>
<dbReference type="PATRIC" id="fig|1286171.3.peg.946"/>
<sequence length="410" mass="44012">MVVEILSVGTELLLGDILNTNAQYISKKAAQLGMASYYQTVVGDNMDRINSALEAAFERSDIVITTGGLGPTDDDLTKEAAAEFFKLDMELDDYSWNKIKKFFEARGVALSHGNKKQAYFPVGSVIIPNDNGTAPGCIIEQGGKRIIILPGPPKEMEPMFDKTVEPYLEQFSDQTIVSETLRLCGIGESSAAEKIRDLFSGSNPTVAPYAKEGEVIFRLTAKAGSHEEAQAMLEPLKGDIYGRLGEYIYGEGETSLELVVGNELISRNMSIAMAESCTGGILSARLINCPGISQVFMEGSVAYSNAAKMNSLGVKASTLEEFGAVSEETAIEMARGVAVKNGCRVGISTTGVAGPDGGSEDKPVGLVYIGLYMDGAEKVKKLTLTGSRERIRNQAAILALDFLRRELKGI</sequence>
<reference evidence="3 4" key="1">
    <citation type="journal article" date="2014" name="Genome Announc.">
        <title>Complete Genome Sequence of Amino Acid-Utilizing Eubacterium acidaminophilum al-2 (DSM 3953).</title>
        <authorList>
            <person name="Poehlein A."/>
            <person name="Andreesen J.R."/>
            <person name="Daniel R."/>
        </authorList>
    </citation>
    <scope>NUCLEOTIDE SEQUENCE [LARGE SCALE GENOMIC DNA]</scope>
    <source>
        <strain evidence="3 4">DSM 3953</strain>
    </source>
</reference>
<evidence type="ECO:0000259" key="2">
    <source>
        <dbReference type="SMART" id="SM00852"/>
    </source>
</evidence>
<dbReference type="InterPro" id="IPR036653">
    <property type="entry name" value="CinA-like_C"/>
</dbReference>
<dbReference type="HOGENOM" id="CLU_030805_9_3_9"/>
<proteinExistence type="inferred from homology"/>
<organism evidence="3 4">
    <name type="scientific">Peptoclostridium acidaminophilum DSM 3953</name>
    <dbReference type="NCBI Taxonomy" id="1286171"/>
    <lineage>
        <taxon>Bacteria</taxon>
        <taxon>Bacillati</taxon>
        <taxon>Bacillota</taxon>
        <taxon>Clostridia</taxon>
        <taxon>Peptostreptococcales</taxon>
        <taxon>Peptoclostridiaceae</taxon>
        <taxon>Peptoclostridium</taxon>
    </lineage>
</organism>
<dbReference type="InterPro" id="IPR036425">
    <property type="entry name" value="MoaB/Mog-like_dom_sf"/>
</dbReference>
<dbReference type="EMBL" id="CP007452">
    <property type="protein sequence ID" value="AHM56295.1"/>
    <property type="molecule type" value="Genomic_DNA"/>
</dbReference>
<dbReference type="Pfam" id="PF18146">
    <property type="entry name" value="CinA_KH"/>
    <property type="match status" value="1"/>
</dbReference>
<dbReference type="eggNOG" id="COG1546">
    <property type="taxonomic scope" value="Bacteria"/>
</dbReference>
<dbReference type="InterPro" id="IPR050101">
    <property type="entry name" value="CinA"/>
</dbReference>
<dbReference type="InterPro" id="IPR008136">
    <property type="entry name" value="CinA_C"/>
</dbReference>
<evidence type="ECO:0000256" key="1">
    <source>
        <dbReference type="HAMAP-Rule" id="MF_00226"/>
    </source>
</evidence>
<feature type="domain" description="MoaB/Mog" evidence="2">
    <location>
        <begin position="4"/>
        <end position="171"/>
    </location>
</feature>
<dbReference type="Gene3D" id="3.40.980.10">
    <property type="entry name" value="MoaB/Mog-like domain"/>
    <property type="match status" value="1"/>
</dbReference>
<evidence type="ECO:0000313" key="3">
    <source>
        <dbReference type="EMBL" id="AHM56295.1"/>
    </source>
</evidence>
<evidence type="ECO:0000313" key="4">
    <source>
        <dbReference type="Proteomes" id="UP000019591"/>
    </source>
</evidence>
<dbReference type="SMART" id="SM00852">
    <property type="entry name" value="MoCF_biosynth"/>
    <property type="match status" value="1"/>
</dbReference>
<dbReference type="AlphaFoldDB" id="W8T604"/>
<dbReference type="Proteomes" id="UP000019591">
    <property type="component" value="Chromosome"/>
</dbReference>
<dbReference type="PANTHER" id="PTHR13939">
    <property type="entry name" value="NICOTINAMIDE-NUCLEOTIDE AMIDOHYDROLASE PNCC"/>
    <property type="match status" value="1"/>
</dbReference>
<dbReference type="eggNOG" id="COG1058">
    <property type="taxonomic scope" value="Bacteria"/>
</dbReference>
<gene>
    <name evidence="1 3" type="primary">cinA</name>
    <name evidence="3" type="ORF">EAL2_c09960</name>
</gene>
<keyword evidence="4" id="KW-1185">Reference proteome</keyword>
<dbReference type="RefSeq" id="WP_025435306.1">
    <property type="nucleotide sequence ID" value="NZ_CP007452.1"/>
</dbReference>
<name>W8T604_PEPAC</name>
<dbReference type="HAMAP" id="MF_00226_B">
    <property type="entry name" value="CinA_B"/>
    <property type="match status" value="1"/>
</dbReference>
<dbReference type="InterPro" id="IPR008135">
    <property type="entry name" value="Competence-induced_CinA"/>
</dbReference>
<dbReference type="NCBIfam" id="TIGR00200">
    <property type="entry name" value="cinA_nterm"/>
    <property type="match status" value="1"/>
</dbReference>
<dbReference type="SUPFAM" id="SSF142433">
    <property type="entry name" value="CinA-like"/>
    <property type="match status" value="1"/>
</dbReference>
<dbReference type="InterPro" id="IPR041424">
    <property type="entry name" value="CinA_KH"/>
</dbReference>
<comment type="similarity">
    <text evidence="1">Belongs to the CinA family.</text>
</comment>
<dbReference type="OrthoDB" id="9801454at2"/>
<dbReference type="PIRSF" id="PIRSF006728">
    <property type="entry name" value="CinA"/>
    <property type="match status" value="1"/>
</dbReference>